<feature type="compositionally biased region" description="Low complexity" evidence="1">
    <location>
        <begin position="1525"/>
        <end position="1542"/>
    </location>
</feature>
<feature type="compositionally biased region" description="Basic and acidic residues" evidence="1">
    <location>
        <begin position="267"/>
        <end position="278"/>
    </location>
</feature>
<feature type="compositionally biased region" description="Low complexity" evidence="1">
    <location>
        <begin position="113"/>
        <end position="128"/>
    </location>
</feature>
<feature type="region of interest" description="Disordered" evidence="1">
    <location>
        <begin position="1503"/>
        <end position="1608"/>
    </location>
</feature>
<dbReference type="KEGG" id="vcn:VOLCADRAFT_92624"/>
<feature type="compositionally biased region" description="Gly residues" evidence="1">
    <location>
        <begin position="1588"/>
        <end position="1603"/>
    </location>
</feature>
<evidence type="ECO:0000313" key="3">
    <source>
        <dbReference type="Proteomes" id="UP000001058"/>
    </source>
</evidence>
<feature type="region of interest" description="Disordered" evidence="1">
    <location>
        <begin position="600"/>
        <end position="627"/>
    </location>
</feature>
<accession>D8U049</accession>
<sequence length="1963" mass="201324">MRKRALRLLLLGPKSYFWEHAARSTYTQRQSATTSPATPPHDSSLESSPLATSTIINPTKAIRHLKPSSATSYDSAKKCRTFSSGMAPPSCSPVPGDSAPVTATTTVSAPAEALAAPRAATTAGSVAAKSGGRHPSTVKQSRSTGHYRGGGASLADEPTEPLPLPQSSQCAVAVGTRNPHQHRDVRYAATAPPPDLNRSSSRWGAGAWGVVGSRARGRAHGIAAAPAALGASVITEFSSRARPPAEFRTHRSSSSSRPATLAAPPDRASDQRLRDQHHQHPVGDILATMRQAGQSRNLQLRRRAAASLVAWVNRQWRAPEPADAATTVATLPAAAAVELAVLCSDLSLTDTAVWDMLLRRVAAEAAVPAAEVEAAATAGVVLHERFVVAEGSGAYGLPPTLRGTRGSAGPVEPHDQRRAALVQVWEVALVMHAAAAQHLDGEGAPRLAALLYAAGELSPPMTLTPPPERPTGHRDMRHYERHSAVEMGAWAETVLGEPGAVEAALRELLAVVRQTQPYGVGGVLGHSAQLSVAWSSAPDLHRHGRLSRAVWDALPFTAALVEPNVPWVAAAALLSDICRLAAATFYTPTDYWANELAASPGSCSTNGGRSRRRVSSNNSNRRTNSSYSPHANDLLLLVRAMEVLRGQSATATATAIAAAGSGRQLLALAAGGPGLSLPSTTTATLESIVLASASAHLRRVTGQLAAEGRQPGIDGRCGGGSDETGSDVLDLPVSARLTEYLARRSRIPDWHLIWRLVRHQNAAAELVPQPWRMQQGDDGGGEAAAWPVRGAAAAAERVLRSDAEDLQRWCWPRTAVRLAEALAESTWLGSAETTGADATGDCDAAAAAGAAAIAAAAEKLLLHAAPAAVTGTRSDDLAATLAWLRSAAVLEGGRRRHRHSPQRGGGDGGNGVLPAAIASVAAHAESQLLLLLLKQEHHHQPEAQRWPRRQQAASTAPATSVAAATASRELSSVFDLDADTTSGSCCGIASSSSSSGGDGVSTGSGDLELPALPGGSQGGDATELAGVIEAVGSLLAADTRLGELQESGLPASLMVACLQVLAASAASAASASAASSAAVEWLPAMDFPCVGSPPGGPGGALGAGSNAVGGGGGSGGGCIRGAVLRNAAAQALDWLATRRRYVPVGTTHTSLLPLLTAVTTSPPPPPPPPPRPPLREPTAPPPATNTHVGAGAAEGDSGVGGNGGTGLSVSAVKRFTSRQYGQQPHHHVATALLAVSRLIADEEAAAAAEEEEGEGEDGADPEMRSMRLHQLQAAARQLAEDLRRAPSERLPLPQLADLCTSLRELGLMDAQLLLHLTQQHRERRQQQGNMWNSRPYAAAAAAAGGAGCAAVAAAQLLSLAAAVLCSTAAAAAPPAAGSSSPISARVRAAAAAAAASAPLTRSQLADAAAARVVWLAPVLMSRRDGLEAVPPEMLVAACCAVHDLGAAAGGGGGGAVQWYGSADTCLAELGSVVTRRLLETGVDGLLLHQLAALSRCLAQLPAARGAPGNRSQEGPRDRTRDRDPGQAIQAAAAEAAVVQGGERQSGGGWLPRWWSWRPPLERPAQADSGECPDRREGRDSRSGLSRLVGGGGDGGSGGGGGVNTTGEAAAGAMPQGLAALGTGGRGLDESRSDVELRERVQEALLCRTTRRGDAYEAPTDVACRALRDLAVAGTLRTLPTLAASLVDGLVFRLAEDAGVDDLAAVAAALAAGGSDPWVLHCGIRGVLDELSSGLQGRLRLQPEEVTTTHLMVMAADMYDVAMAAVAAGGSSSAAAAAATLAAGSAGVLRVLSRALAARAEQLLPDQVLAVAALFSAPRLRDTHLLQRLTEAAASAASACTAPSAAAAAASAGPPEQRTYTAEQLLSLAQSMYSAGLRDQHMFAPLARALRARVEPRNPRDGSPGDSCTCTADVGMDARTLQSAASLLRALRLNADADVLQQAFVAQVRGRDQLPPSSAPAMQR</sequence>
<feature type="region of interest" description="Disordered" evidence="1">
    <location>
        <begin position="240"/>
        <end position="279"/>
    </location>
</feature>
<feature type="region of interest" description="Disordered" evidence="1">
    <location>
        <begin position="113"/>
        <end position="166"/>
    </location>
</feature>
<dbReference type="RefSeq" id="XP_002952084.1">
    <property type="nucleotide sequence ID" value="XM_002952038.1"/>
</dbReference>
<evidence type="ECO:0000313" key="2">
    <source>
        <dbReference type="EMBL" id="EFJ46875.1"/>
    </source>
</evidence>
<feature type="compositionally biased region" description="Pro residues" evidence="1">
    <location>
        <begin position="1161"/>
        <end position="1172"/>
    </location>
</feature>
<feature type="region of interest" description="Disordered" evidence="1">
    <location>
        <begin position="892"/>
        <end position="911"/>
    </location>
</feature>
<dbReference type="InParanoid" id="D8U049"/>
<name>D8U049_VOLCA</name>
<feature type="region of interest" description="Disordered" evidence="1">
    <location>
        <begin position="28"/>
        <end position="50"/>
    </location>
</feature>
<protein>
    <submittedName>
        <fullName evidence="2">Uncharacterized protein</fullName>
    </submittedName>
</protein>
<feature type="compositionally biased region" description="Low complexity" evidence="1">
    <location>
        <begin position="615"/>
        <end position="626"/>
    </location>
</feature>
<dbReference type="Proteomes" id="UP000001058">
    <property type="component" value="Unassembled WGS sequence"/>
</dbReference>
<dbReference type="OrthoDB" id="10572039at2759"/>
<reference evidence="2 3" key="1">
    <citation type="journal article" date="2010" name="Science">
        <title>Genomic analysis of organismal complexity in the multicellular green alga Volvox carteri.</title>
        <authorList>
            <person name="Prochnik S.E."/>
            <person name="Umen J."/>
            <person name="Nedelcu A.M."/>
            <person name="Hallmann A."/>
            <person name="Miller S.M."/>
            <person name="Nishii I."/>
            <person name="Ferris P."/>
            <person name="Kuo A."/>
            <person name="Mitros T."/>
            <person name="Fritz-Laylin L.K."/>
            <person name="Hellsten U."/>
            <person name="Chapman J."/>
            <person name="Simakov O."/>
            <person name="Rensing S.A."/>
            <person name="Terry A."/>
            <person name="Pangilinan J."/>
            <person name="Kapitonov V."/>
            <person name="Jurka J."/>
            <person name="Salamov A."/>
            <person name="Shapiro H."/>
            <person name="Schmutz J."/>
            <person name="Grimwood J."/>
            <person name="Lindquist E."/>
            <person name="Lucas S."/>
            <person name="Grigoriev I.V."/>
            <person name="Schmitt R."/>
            <person name="Kirk D."/>
            <person name="Rokhsar D.S."/>
        </authorList>
    </citation>
    <scope>NUCLEOTIDE SEQUENCE [LARGE SCALE GENOMIC DNA]</scope>
    <source>
        <strain evidence="3">f. Nagariensis / Eve</strain>
    </source>
</reference>
<organism evidence="3">
    <name type="scientific">Volvox carteri f. nagariensis</name>
    <dbReference type="NCBI Taxonomy" id="3068"/>
    <lineage>
        <taxon>Eukaryota</taxon>
        <taxon>Viridiplantae</taxon>
        <taxon>Chlorophyta</taxon>
        <taxon>core chlorophytes</taxon>
        <taxon>Chlorophyceae</taxon>
        <taxon>CS clade</taxon>
        <taxon>Chlamydomonadales</taxon>
        <taxon>Volvocaceae</taxon>
        <taxon>Volvox</taxon>
    </lineage>
</organism>
<feature type="region of interest" description="Disordered" evidence="1">
    <location>
        <begin position="940"/>
        <end position="961"/>
    </location>
</feature>
<evidence type="ECO:0000256" key="1">
    <source>
        <dbReference type="SAM" id="MobiDB-lite"/>
    </source>
</evidence>
<dbReference type="GeneID" id="9617234"/>
<feature type="region of interest" description="Disordered" evidence="1">
    <location>
        <begin position="1156"/>
        <end position="1205"/>
    </location>
</feature>
<dbReference type="STRING" id="3068.D8U049"/>
<keyword evidence="3" id="KW-1185">Reference proteome</keyword>
<feature type="region of interest" description="Disordered" evidence="1">
    <location>
        <begin position="989"/>
        <end position="1018"/>
    </location>
</feature>
<gene>
    <name evidence="2" type="ORF">VOLCADRAFT_92624</name>
</gene>
<proteinExistence type="predicted"/>
<feature type="compositionally biased region" description="Low complexity" evidence="1">
    <location>
        <begin position="952"/>
        <end position="961"/>
    </location>
</feature>
<dbReference type="EMBL" id="GL378348">
    <property type="protein sequence ID" value="EFJ46875.1"/>
    <property type="molecule type" value="Genomic_DNA"/>
</dbReference>
<feature type="compositionally biased region" description="Basic and acidic residues" evidence="1">
    <location>
        <begin position="1571"/>
        <end position="1581"/>
    </location>
</feature>
<feature type="compositionally biased region" description="Basic and acidic residues" evidence="1">
    <location>
        <begin position="1513"/>
        <end position="1524"/>
    </location>
</feature>